<dbReference type="SUPFAM" id="SSF53383">
    <property type="entry name" value="PLP-dependent transferases"/>
    <property type="match status" value="1"/>
</dbReference>
<keyword evidence="15" id="KW-1185">Reference proteome</keyword>
<dbReference type="InterPro" id="IPR001917">
    <property type="entry name" value="Aminotrans_II_pyridoxalP_BS"/>
</dbReference>
<dbReference type="InterPro" id="IPR015424">
    <property type="entry name" value="PyrdxlP-dep_Trfase"/>
</dbReference>
<keyword evidence="8 12" id="KW-0663">Pyridoxal phosphate</keyword>
<dbReference type="EC" id="2.6.1.9" evidence="4"/>
<comment type="caution">
    <text evidence="14">The sequence shown here is derived from an EMBL/GenBank/DDBJ whole genome shotgun (WGS) entry which is preliminary data.</text>
</comment>
<evidence type="ECO:0000256" key="12">
    <source>
        <dbReference type="RuleBase" id="RU003693"/>
    </source>
</evidence>
<keyword evidence="5" id="KW-0032">Aminotransferase</keyword>
<evidence type="ECO:0000256" key="8">
    <source>
        <dbReference type="ARBA" id="ARBA00022898"/>
    </source>
</evidence>
<dbReference type="FunCoup" id="A0A409XRR2">
    <property type="interactions" value="111"/>
</dbReference>
<name>A0A409XRR2_PSICY</name>
<dbReference type="PROSITE" id="PS00599">
    <property type="entry name" value="AA_TRANSFER_CLASS_2"/>
    <property type="match status" value="1"/>
</dbReference>
<evidence type="ECO:0000313" key="14">
    <source>
        <dbReference type="EMBL" id="PPQ93404.1"/>
    </source>
</evidence>
<evidence type="ECO:0000259" key="13">
    <source>
        <dbReference type="Pfam" id="PF00155"/>
    </source>
</evidence>
<dbReference type="Gene3D" id="3.90.1150.10">
    <property type="entry name" value="Aspartate Aminotransferase, domain 1"/>
    <property type="match status" value="1"/>
</dbReference>
<dbReference type="CDD" id="cd00609">
    <property type="entry name" value="AAT_like"/>
    <property type="match status" value="1"/>
</dbReference>
<evidence type="ECO:0000256" key="6">
    <source>
        <dbReference type="ARBA" id="ARBA00022605"/>
    </source>
</evidence>
<evidence type="ECO:0000256" key="2">
    <source>
        <dbReference type="ARBA" id="ARBA00005011"/>
    </source>
</evidence>
<evidence type="ECO:0000256" key="4">
    <source>
        <dbReference type="ARBA" id="ARBA00012748"/>
    </source>
</evidence>
<dbReference type="STRING" id="93625.A0A409XRR2"/>
<evidence type="ECO:0000256" key="3">
    <source>
        <dbReference type="ARBA" id="ARBA00008392"/>
    </source>
</evidence>
<comment type="cofactor">
    <cofactor evidence="1 12">
        <name>pyridoxal 5'-phosphate</name>
        <dbReference type="ChEBI" id="CHEBI:597326"/>
    </cofactor>
</comment>
<gene>
    <name evidence="14" type="ORF">CVT25_004721</name>
</gene>
<feature type="domain" description="Aminotransferase class I/classII large" evidence="13">
    <location>
        <begin position="49"/>
        <end position="423"/>
    </location>
</feature>
<evidence type="ECO:0000256" key="5">
    <source>
        <dbReference type="ARBA" id="ARBA00022576"/>
    </source>
</evidence>
<dbReference type="InterPro" id="IPR005861">
    <property type="entry name" value="HisP_aminotrans"/>
</dbReference>
<evidence type="ECO:0000256" key="7">
    <source>
        <dbReference type="ARBA" id="ARBA00022679"/>
    </source>
</evidence>
<dbReference type="Pfam" id="PF00155">
    <property type="entry name" value="Aminotran_1_2"/>
    <property type="match status" value="1"/>
</dbReference>
<dbReference type="NCBIfam" id="TIGR01141">
    <property type="entry name" value="hisC"/>
    <property type="match status" value="1"/>
</dbReference>
<comment type="pathway">
    <text evidence="2">Amino-acid biosynthesis; L-histidine biosynthesis; L-histidine from 5-phospho-alpha-D-ribose 1-diphosphate: step 7/9.</text>
</comment>
<dbReference type="PANTHER" id="PTHR42885:SF2">
    <property type="entry name" value="HISTIDINOL-PHOSPHATE AMINOTRANSFERASE"/>
    <property type="match status" value="1"/>
</dbReference>
<dbReference type="OrthoDB" id="2015537at2759"/>
<dbReference type="InterPro" id="IPR015421">
    <property type="entry name" value="PyrdxlP-dep_Trfase_major"/>
</dbReference>
<keyword evidence="7" id="KW-0808">Transferase</keyword>
<organism evidence="14 15">
    <name type="scientific">Psilocybe cyanescens</name>
    <dbReference type="NCBI Taxonomy" id="93625"/>
    <lineage>
        <taxon>Eukaryota</taxon>
        <taxon>Fungi</taxon>
        <taxon>Dikarya</taxon>
        <taxon>Basidiomycota</taxon>
        <taxon>Agaricomycotina</taxon>
        <taxon>Agaricomycetes</taxon>
        <taxon>Agaricomycetidae</taxon>
        <taxon>Agaricales</taxon>
        <taxon>Agaricineae</taxon>
        <taxon>Strophariaceae</taxon>
        <taxon>Psilocybe</taxon>
    </lineage>
</organism>
<dbReference type="InterPro" id="IPR015422">
    <property type="entry name" value="PyrdxlP-dep_Trfase_small"/>
</dbReference>
<sequence>MPILGLKPTQKPIYPPHFDIESVIRPNILALQPYRCARDDYSSGILVDANENSLGHSIESDVDVAQDTLSLNLNRYPDPSHPHIKSRIAALRGLGPSSPSSTSDEDTGADHIFLGVGSDEVIDLLMRVCVAPGGSEKILTTPPTYGMYAVCAQVNDVGVVCVPLELSGDQGEGRERGRFSAQVDQIKKTVASDHSVKLIFLCSPGNPTGTLIPLSSVRALLDFPDFKGIVVVDEAYIDFVEDPLKQSAVSLVKEYANVCVLQTLSKGFGLAAIRLGIALAQPPLIQVLTNTKAPYNISTPTAHLALSALSPQSIAGMRAKAQTLVSSREKMLVSLAELGKTGLGVGKSIGGNDANFVLIPILEKAREDGPPQPSSARANKIYRSLAEENGVVVRYRGNEPGCAGCLRITIGTEGENKIILQKLEEVLRIL</sequence>
<dbReference type="Proteomes" id="UP000283269">
    <property type="component" value="Unassembled WGS sequence"/>
</dbReference>
<dbReference type="GO" id="GO:0004400">
    <property type="term" value="F:histidinol-phosphate transaminase activity"/>
    <property type="evidence" value="ECO:0007669"/>
    <property type="project" value="UniProtKB-EC"/>
</dbReference>
<dbReference type="AlphaFoldDB" id="A0A409XRR2"/>
<dbReference type="InterPro" id="IPR004839">
    <property type="entry name" value="Aminotransferase_I/II_large"/>
</dbReference>
<dbReference type="InParanoid" id="A0A409XRR2"/>
<evidence type="ECO:0000256" key="10">
    <source>
        <dbReference type="ARBA" id="ARBA00030262"/>
    </source>
</evidence>
<reference evidence="14 15" key="1">
    <citation type="journal article" date="2018" name="Evol. Lett.">
        <title>Horizontal gene cluster transfer increased hallucinogenic mushroom diversity.</title>
        <authorList>
            <person name="Reynolds H.T."/>
            <person name="Vijayakumar V."/>
            <person name="Gluck-Thaler E."/>
            <person name="Korotkin H.B."/>
            <person name="Matheny P.B."/>
            <person name="Slot J.C."/>
        </authorList>
    </citation>
    <scope>NUCLEOTIDE SEQUENCE [LARGE SCALE GENOMIC DNA]</scope>
    <source>
        <strain evidence="14 15">2631</strain>
    </source>
</reference>
<proteinExistence type="inferred from homology"/>
<dbReference type="Gene3D" id="3.40.640.10">
    <property type="entry name" value="Type I PLP-dependent aspartate aminotransferase-like (Major domain)"/>
    <property type="match status" value="1"/>
</dbReference>
<comment type="similarity">
    <text evidence="3 12">Belongs to the class-II pyridoxal-phosphate-dependent aminotransferase family.</text>
</comment>
<evidence type="ECO:0000256" key="9">
    <source>
        <dbReference type="ARBA" id="ARBA00023102"/>
    </source>
</evidence>
<dbReference type="GO" id="GO:0000105">
    <property type="term" value="P:L-histidine biosynthetic process"/>
    <property type="evidence" value="ECO:0007669"/>
    <property type="project" value="UniProtKB-KW"/>
</dbReference>
<evidence type="ECO:0000256" key="1">
    <source>
        <dbReference type="ARBA" id="ARBA00001933"/>
    </source>
</evidence>
<keyword evidence="6" id="KW-0028">Amino-acid biosynthesis</keyword>
<accession>A0A409XRR2</accession>
<dbReference type="PANTHER" id="PTHR42885">
    <property type="entry name" value="HISTIDINOL-PHOSPHATE AMINOTRANSFERASE-RELATED"/>
    <property type="match status" value="1"/>
</dbReference>
<dbReference type="GO" id="GO:0030170">
    <property type="term" value="F:pyridoxal phosphate binding"/>
    <property type="evidence" value="ECO:0007669"/>
    <property type="project" value="InterPro"/>
</dbReference>
<protein>
    <recommendedName>
        <fullName evidence="4">histidinol-phosphate transaminase</fullName>
        <ecNumber evidence="4">2.6.1.9</ecNumber>
    </recommendedName>
    <alternativeName>
        <fullName evidence="10">Imidazole acetol-phosphate transaminase</fullName>
    </alternativeName>
</protein>
<dbReference type="EMBL" id="NHYD01000757">
    <property type="protein sequence ID" value="PPQ93404.1"/>
    <property type="molecule type" value="Genomic_DNA"/>
</dbReference>
<comment type="catalytic activity">
    <reaction evidence="11">
        <text>L-histidinol phosphate + 2-oxoglutarate = 3-(imidazol-4-yl)-2-oxopropyl phosphate + L-glutamate</text>
        <dbReference type="Rhea" id="RHEA:23744"/>
        <dbReference type="ChEBI" id="CHEBI:16810"/>
        <dbReference type="ChEBI" id="CHEBI:29985"/>
        <dbReference type="ChEBI" id="CHEBI:57766"/>
        <dbReference type="ChEBI" id="CHEBI:57980"/>
        <dbReference type="EC" id="2.6.1.9"/>
    </reaction>
</comment>
<evidence type="ECO:0000313" key="15">
    <source>
        <dbReference type="Proteomes" id="UP000283269"/>
    </source>
</evidence>
<keyword evidence="9" id="KW-0368">Histidine biosynthesis</keyword>
<evidence type="ECO:0000256" key="11">
    <source>
        <dbReference type="ARBA" id="ARBA00047481"/>
    </source>
</evidence>